<dbReference type="EMBL" id="HACG01011710">
    <property type="protein sequence ID" value="CEK58575.1"/>
    <property type="molecule type" value="Transcribed_RNA"/>
</dbReference>
<dbReference type="InterPro" id="IPR036249">
    <property type="entry name" value="Thioredoxin-like_sf"/>
</dbReference>
<dbReference type="InterPro" id="IPR036282">
    <property type="entry name" value="Glutathione-S-Trfase_C_sf"/>
</dbReference>
<gene>
    <name evidence="3" type="primary">ORF33533</name>
</gene>
<dbReference type="Gene3D" id="3.40.30.10">
    <property type="entry name" value="Glutaredoxin"/>
    <property type="match status" value="1"/>
</dbReference>
<dbReference type="PANTHER" id="PTHR11571">
    <property type="entry name" value="GLUTATHIONE S-TRANSFERASE"/>
    <property type="match status" value="1"/>
</dbReference>
<dbReference type="InterPro" id="IPR004045">
    <property type="entry name" value="Glutathione_S-Trfase_N"/>
</dbReference>
<organism evidence="3">
    <name type="scientific">Arion vulgaris</name>
    <dbReference type="NCBI Taxonomy" id="1028688"/>
    <lineage>
        <taxon>Eukaryota</taxon>
        <taxon>Metazoa</taxon>
        <taxon>Spiralia</taxon>
        <taxon>Lophotrochozoa</taxon>
        <taxon>Mollusca</taxon>
        <taxon>Gastropoda</taxon>
        <taxon>Heterobranchia</taxon>
        <taxon>Euthyneura</taxon>
        <taxon>Panpulmonata</taxon>
        <taxon>Eupulmonata</taxon>
        <taxon>Stylommatophora</taxon>
        <taxon>Helicina</taxon>
        <taxon>Arionoidea</taxon>
        <taxon>Arionidae</taxon>
        <taxon>Arion</taxon>
    </lineage>
</organism>
<dbReference type="Pfam" id="PF02798">
    <property type="entry name" value="GST_N"/>
    <property type="match status" value="1"/>
</dbReference>
<dbReference type="PROSITE" id="PS50404">
    <property type="entry name" value="GST_NTER"/>
    <property type="match status" value="1"/>
</dbReference>
<dbReference type="SUPFAM" id="SSF52833">
    <property type="entry name" value="Thioredoxin-like"/>
    <property type="match status" value="1"/>
</dbReference>
<dbReference type="PROSITE" id="PS50405">
    <property type="entry name" value="GST_CTER"/>
    <property type="match status" value="1"/>
</dbReference>
<dbReference type="SFLD" id="SFLDG01205">
    <property type="entry name" value="AMPS.1"/>
    <property type="match status" value="1"/>
</dbReference>
<dbReference type="GO" id="GO:0006749">
    <property type="term" value="P:glutathione metabolic process"/>
    <property type="evidence" value="ECO:0007669"/>
    <property type="project" value="TreeGrafter"/>
</dbReference>
<evidence type="ECO:0008006" key="4">
    <source>
        <dbReference type="Google" id="ProtNLM"/>
    </source>
</evidence>
<dbReference type="GO" id="GO:0004364">
    <property type="term" value="F:glutathione transferase activity"/>
    <property type="evidence" value="ECO:0007669"/>
    <property type="project" value="TreeGrafter"/>
</dbReference>
<protein>
    <recommendedName>
        <fullName evidence="4">Glutathione transferase</fullName>
    </recommendedName>
</protein>
<dbReference type="InterPro" id="IPR010987">
    <property type="entry name" value="Glutathione-S-Trfase_C-like"/>
</dbReference>
<evidence type="ECO:0000259" key="2">
    <source>
        <dbReference type="PROSITE" id="PS50405"/>
    </source>
</evidence>
<reference evidence="3" key="1">
    <citation type="submission" date="2014-12" db="EMBL/GenBank/DDBJ databases">
        <title>Insight into the proteome of Arion vulgaris.</title>
        <authorList>
            <person name="Aradska J."/>
            <person name="Bulat T."/>
            <person name="Smidak R."/>
            <person name="Sarate P."/>
            <person name="Gangsoo J."/>
            <person name="Sialana F."/>
            <person name="Bilban M."/>
            <person name="Lubec G."/>
        </authorList>
    </citation>
    <scope>NUCLEOTIDE SEQUENCE</scope>
    <source>
        <tissue evidence="3">Skin</tissue>
    </source>
</reference>
<dbReference type="AlphaFoldDB" id="A0A0B6YSW4"/>
<evidence type="ECO:0000313" key="3">
    <source>
        <dbReference type="EMBL" id="CEK58575.1"/>
    </source>
</evidence>
<name>A0A0B6YSW4_9EUPU</name>
<feature type="domain" description="GST C-terminal" evidence="2">
    <location>
        <begin position="88"/>
        <end position="208"/>
    </location>
</feature>
<sequence>MSEQLRYIYFNVKARGELPRLICAAAGIDYIDERVEDVDWLPKYKSKTPYGQIPVLEVDGTMYAQKLAISLYFARKGGLYPISASELDLLKLDHTLLFVEEVLEDYVAAQVDKIYNNKPETLPKVKAEIFPRKIPLLENLLKVNGSGYFCGNKMTIVDLSAFDFIEQVVNEMGKNYLDAYPLLKAHFAKIGQVEGIKSYLAKRPPSTITW</sequence>
<dbReference type="SFLD" id="SFLDG00363">
    <property type="entry name" value="AMPS_(cytGST):_Alpha-__Mu-__Pi"/>
    <property type="match status" value="1"/>
</dbReference>
<dbReference type="InterPro" id="IPR040079">
    <property type="entry name" value="Glutathione_S-Trfase"/>
</dbReference>
<proteinExistence type="predicted"/>
<dbReference type="InterPro" id="IPR050213">
    <property type="entry name" value="GST_superfamily"/>
</dbReference>
<feature type="domain" description="GST N-terminal" evidence="1">
    <location>
        <begin position="3"/>
        <end position="81"/>
    </location>
</feature>
<dbReference type="SUPFAM" id="SSF47616">
    <property type="entry name" value="GST C-terminal domain-like"/>
    <property type="match status" value="1"/>
</dbReference>
<dbReference type="CDD" id="cd03192">
    <property type="entry name" value="GST_C_Sigma_like"/>
    <property type="match status" value="1"/>
</dbReference>
<dbReference type="InterPro" id="IPR004046">
    <property type="entry name" value="GST_C"/>
</dbReference>
<dbReference type="Gene3D" id="1.20.1050.10">
    <property type="match status" value="1"/>
</dbReference>
<dbReference type="PANTHER" id="PTHR11571:SF150">
    <property type="entry name" value="GLUTATHIONE S-TRANSFERASE"/>
    <property type="match status" value="1"/>
</dbReference>
<dbReference type="SFLD" id="SFLDS00019">
    <property type="entry name" value="Glutathione_Transferase_(cytos"/>
    <property type="match status" value="1"/>
</dbReference>
<accession>A0A0B6YSW4</accession>
<dbReference type="Pfam" id="PF14497">
    <property type="entry name" value="GST_C_3"/>
    <property type="match status" value="1"/>
</dbReference>
<evidence type="ECO:0000259" key="1">
    <source>
        <dbReference type="PROSITE" id="PS50404"/>
    </source>
</evidence>
<dbReference type="CDD" id="cd03039">
    <property type="entry name" value="GST_N_Sigma_like"/>
    <property type="match status" value="1"/>
</dbReference>